<dbReference type="InterPro" id="IPR050863">
    <property type="entry name" value="CenT-Element_Derived"/>
</dbReference>
<feature type="compositionally biased region" description="Basic and acidic residues" evidence="1">
    <location>
        <begin position="478"/>
        <end position="490"/>
    </location>
</feature>
<proteinExistence type="predicted"/>
<dbReference type="PANTHER" id="PTHR19303">
    <property type="entry name" value="TRANSPOSON"/>
    <property type="match status" value="1"/>
</dbReference>
<dbReference type="HOGENOM" id="CLU_013929_10_5_1"/>
<dbReference type="Pfam" id="PF03184">
    <property type="entry name" value="DDE_1"/>
    <property type="match status" value="1"/>
</dbReference>
<dbReference type="InterPro" id="IPR004875">
    <property type="entry name" value="DDE_SF_endonuclease_dom"/>
</dbReference>
<dbReference type="PANTHER" id="PTHR19303:SF71">
    <property type="entry name" value="ZINC FINGER PHD-TYPE DOMAIN-CONTAINING PROTEIN"/>
    <property type="match status" value="1"/>
</dbReference>
<evidence type="ECO:0000313" key="4">
    <source>
        <dbReference type="EnsemblMetazoa" id="CPIJ017498-PA"/>
    </source>
</evidence>
<feature type="region of interest" description="Disordered" evidence="1">
    <location>
        <begin position="449"/>
        <end position="594"/>
    </location>
</feature>
<dbReference type="Gene3D" id="3.30.420.10">
    <property type="entry name" value="Ribonuclease H-like superfamily/Ribonuclease H"/>
    <property type="match status" value="1"/>
</dbReference>
<dbReference type="EnsemblMetazoa" id="CPIJ017498-RA">
    <property type="protein sequence ID" value="CPIJ017498-PA"/>
    <property type="gene ID" value="CPIJ017498"/>
</dbReference>
<dbReference type="InParanoid" id="B0XD53"/>
<dbReference type="eggNOG" id="KOG3105">
    <property type="taxonomic scope" value="Eukaryota"/>
</dbReference>
<dbReference type="OMA" id="HQENISA"/>
<feature type="domain" description="DDE-1" evidence="2">
    <location>
        <begin position="196"/>
        <end position="359"/>
    </location>
</feature>
<dbReference type="KEGG" id="cqu:CpipJ_CPIJ017498"/>
<protein>
    <recommendedName>
        <fullName evidence="2">DDE-1 domain-containing protein</fullName>
    </recommendedName>
</protein>
<dbReference type="GO" id="GO:0005634">
    <property type="term" value="C:nucleus"/>
    <property type="evidence" value="ECO:0007669"/>
    <property type="project" value="TreeGrafter"/>
</dbReference>
<organism>
    <name type="scientific">Culex quinquefasciatus</name>
    <name type="common">Southern house mosquito</name>
    <name type="synonym">Culex pungens</name>
    <dbReference type="NCBI Taxonomy" id="7176"/>
    <lineage>
        <taxon>Eukaryota</taxon>
        <taxon>Metazoa</taxon>
        <taxon>Ecdysozoa</taxon>
        <taxon>Arthropoda</taxon>
        <taxon>Hexapoda</taxon>
        <taxon>Insecta</taxon>
        <taxon>Pterygota</taxon>
        <taxon>Neoptera</taxon>
        <taxon>Endopterygota</taxon>
        <taxon>Diptera</taxon>
        <taxon>Nematocera</taxon>
        <taxon>Culicoidea</taxon>
        <taxon>Culicidae</taxon>
        <taxon>Culicinae</taxon>
        <taxon>Culicini</taxon>
        <taxon>Culex</taxon>
        <taxon>Culex</taxon>
    </lineage>
</organism>
<evidence type="ECO:0000256" key="1">
    <source>
        <dbReference type="SAM" id="MobiDB-lite"/>
    </source>
</evidence>
<sequence length="594" mass="67012">MPRVYKPKNGFKQRIALDKAKMKQAVTAILGGLPIKASARQFDLPVMSLKRYYRKKQATDKDIEYGPVYGASSRAFTDEEERMLTEYVIKASKMNFGLTPSSVRQLAYQFAVANNKPLRKAEATSLSRGTSFNKHNVDKFYANLKAIQERFHFGPSDTWNLDETGTSTVQNPGNIVAEKGTKQASKATSAERGETVTTCCAINAAGGFIPPFMVFPRKNWQPRMINNCYPGTVGVTHPSGWMTTTNFVKFLEHFLHHTRYSVDRPCLMVMDNHESHVSVDAIRFAKANGIHLLTIPPHTSHKLQPLDRCVYAPFKLFYNRACNDWMTQRCGKTISIYEIAEFTNTAFTRAFTANNIRRSFEVTGIYPFNSNLFTEEDFLTSYVTDRPDPAEGQAAQQVPQEVELEAEQQIVQAGEPQAVQQEVEAGDLQAAQPADQMRNSEGIPTELKPAQQDLEAVDSTPRSTVASGQRRRRKPARYRSDDASESEPTKKAFPPATTSKLTTPTIKQETFLLPTVKKEPADGPIRLKITTPEEIRPFPKASPRKGTRKGRKRGETRVLTDTPVKQQIEEEHKVKQEKKLKKEMNQCKKARRKL</sequence>
<dbReference type="Proteomes" id="UP000002320">
    <property type="component" value="Unassembled WGS sequence"/>
</dbReference>
<evidence type="ECO:0000313" key="5">
    <source>
        <dbReference type="Proteomes" id="UP000002320"/>
    </source>
</evidence>
<feature type="compositionally biased region" description="Polar residues" evidence="1">
    <location>
        <begin position="496"/>
        <end position="508"/>
    </location>
</feature>
<evidence type="ECO:0000259" key="2">
    <source>
        <dbReference type="Pfam" id="PF03184"/>
    </source>
</evidence>
<dbReference type="VEuPathDB" id="VectorBase:CPIJ017498"/>
<dbReference type="OrthoDB" id="7762032at2759"/>
<dbReference type="InterPro" id="IPR036397">
    <property type="entry name" value="RNaseH_sf"/>
</dbReference>
<reference evidence="3" key="1">
    <citation type="submission" date="2007-03" db="EMBL/GenBank/DDBJ databases">
        <title>Annotation of Culex pipiens quinquefasciatus.</title>
        <authorList>
            <consortium name="The Broad Institute Genome Sequencing Platform"/>
            <person name="Atkinson P.W."/>
            <person name="Hemingway J."/>
            <person name="Christensen B.M."/>
            <person name="Higgs S."/>
            <person name="Kodira C."/>
            <person name="Hannick L."/>
            <person name="Megy K."/>
            <person name="O'Leary S."/>
            <person name="Pearson M."/>
            <person name="Haas B.J."/>
            <person name="Mauceli E."/>
            <person name="Wortman J.R."/>
            <person name="Lee N.H."/>
            <person name="Guigo R."/>
            <person name="Stanke M."/>
            <person name="Alvarado L."/>
            <person name="Amedeo P."/>
            <person name="Antoine C.H."/>
            <person name="Arensburger P."/>
            <person name="Bidwell S.L."/>
            <person name="Crawford M."/>
            <person name="Camaro F."/>
            <person name="Devon K."/>
            <person name="Engels R."/>
            <person name="Hammond M."/>
            <person name="Howarth C."/>
            <person name="Koehrsen M."/>
            <person name="Lawson D."/>
            <person name="Montgomery P."/>
            <person name="Nene V."/>
            <person name="Nusbaum C."/>
            <person name="Puiu D."/>
            <person name="Romero-Severson J."/>
            <person name="Severson D.W."/>
            <person name="Shumway M."/>
            <person name="Sisk P."/>
            <person name="Stolte C."/>
            <person name="Zeng Q."/>
            <person name="Eisenstadt E."/>
            <person name="Fraser-Liggett C."/>
            <person name="Strausberg R."/>
            <person name="Galagan J."/>
            <person name="Birren B."/>
            <person name="Collins F.H."/>
        </authorList>
    </citation>
    <scope>NUCLEOTIDE SEQUENCE [LARGE SCALE GENOMIC DNA]</scope>
    <source>
        <strain evidence="3">JHB</strain>
    </source>
</reference>
<feature type="compositionally biased region" description="Basic residues" evidence="1">
    <location>
        <begin position="542"/>
        <end position="552"/>
    </location>
</feature>
<evidence type="ECO:0000313" key="3">
    <source>
        <dbReference type="EMBL" id="EDS45288.1"/>
    </source>
</evidence>
<dbReference type="EMBL" id="DS232741">
    <property type="protein sequence ID" value="EDS45288.1"/>
    <property type="molecule type" value="Genomic_DNA"/>
</dbReference>
<accession>B0XD53</accession>
<name>B0XD53_CULQU</name>
<gene>
    <name evidence="4" type="primary">6051089</name>
    <name evidence="3" type="ORF">CpipJ_CPIJ017498</name>
</gene>
<dbReference type="VEuPathDB" id="VectorBase:CQUJHB004586"/>
<dbReference type="AlphaFoldDB" id="B0XD53"/>
<keyword evidence="5" id="KW-1185">Reference proteome</keyword>
<dbReference type="GO" id="GO:0003677">
    <property type="term" value="F:DNA binding"/>
    <property type="evidence" value="ECO:0007669"/>
    <property type="project" value="TreeGrafter"/>
</dbReference>
<reference evidence="4" key="2">
    <citation type="submission" date="2020-05" db="UniProtKB">
        <authorList>
            <consortium name="EnsemblMetazoa"/>
        </authorList>
    </citation>
    <scope>IDENTIFICATION</scope>
    <source>
        <strain evidence="4">JHB</strain>
    </source>
</reference>